<evidence type="ECO:0000313" key="3">
    <source>
        <dbReference type="EMBL" id="GIG93136.1"/>
    </source>
</evidence>
<dbReference type="Pfam" id="PF04738">
    <property type="entry name" value="Lant_dehydr_N"/>
    <property type="match status" value="1"/>
</dbReference>
<keyword evidence="4" id="KW-1185">Reference proteome</keyword>
<accession>A0ABQ4EFU2</accession>
<comment type="caution">
    <text evidence="3">The sequence shown here is derived from an EMBL/GenBank/DDBJ whole genome shotgun (WGS) entry which is preliminary data.</text>
</comment>
<dbReference type="EMBL" id="BONW01000051">
    <property type="protein sequence ID" value="GIG93136.1"/>
    <property type="molecule type" value="Genomic_DNA"/>
</dbReference>
<proteinExistence type="predicted"/>
<evidence type="ECO:0000313" key="4">
    <source>
        <dbReference type="Proteomes" id="UP000646749"/>
    </source>
</evidence>
<organism evidence="3 4">
    <name type="scientific">Plantactinospora endophytica</name>
    <dbReference type="NCBI Taxonomy" id="673535"/>
    <lineage>
        <taxon>Bacteria</taxon>
        <taxon>Bacillati</taxon>
        <taxon>Actinomycetota</taxon>
        <taxon>Actinomycetes</taxon>
        <taxon>Micromonosporales</taxon>
        <taxon>Micromonosporaceae</taxon>
        <taxon>Plantactinospora</taxon>
    </lineage>
</organism>
<dbReference type="RefSeq" id="WP_203871430.1">
    <property type="nucleotide sequence ID" value="NZ_BONW01000051.1"/>
</dbReference>
<gene>
    <name evidence="3" type="ORF">Pen02_80720</name>
</gene>
<feature type="compositionally biased region" description="Low complexity" evidence="1">
    <location>
        <begin position="398"/>
        <end position="412"/>
    </location>
</feature>
<feature type="region of interest" description="Disordered" evidence="1">
    <location>
        <begin position="388"/>
        <end position="412"/>
    </location>
</feature>
<feature type="domain" description="Lantibiotic dehydratase N-terminal" evidence="2">
    <location>
        <begin position="48"/>
        <end position="670"/>
    </location>
</feature>
<protein>
    <submittedName>
        <fullName evidence="3">Lantibiotic dehydratase</fullName>
    </submittedName>
</protein>
<evidence type="ECO:0000256" key="1">
    <source>
        <dbReference type="SAM" id="MobiDB-lite"/>
    </source>
</evidence>
<dbReference type="Proteomes" id="UP000646749">
    <property type="component" value="Unassembled WGS sequence"/>
</dbReference>
<name>A0ABQ4EFU2_9ACTN</name>
<dbReference type="InterPro" id="IPR006827">
    <property type="entry name" value="Lant_deHydtase_N"/>
</dbReference>
<sequence>MNTAEPVALRPLAPGWAVWDTFVVRAAGLPFEWLAGRRPPADIAAEIAFLEAIGWQNPGLAATLRRGYAHKRPTDRRAVDRTVWAYAQRYCAKNDTIGRFGPAAWGTWSADGTSVGPAGRQPRSRDVCFELWAVQAVAEALEERYGLTPWTVVHLAPSVERTTDGVRLADGSVVRLDPAELRILSLVDGRRTGADLASEGGEDSHRRLARLRAMGIVTSGFAVPRGLAPERTLRGGLLRVPAPERRGAAVADLDALVAARDAIAAAGDPDMFSEAMDKLGTTFAELTGRAAGQRPGEFYAGRTLVFEDTTADFDTVLGTDVLARLTPPLTLLLDSALWFCNAVAHAYEHWIVERFGDRARQPGGIPLGAVLDALTPLAELDAVGAAVPPGTASPAEPAGPTGASSTAGAGVPPAEPVAAELIRRWAALLGLTPSGGPIHRTSAELRPRAAELFATGAPRWARARWQSPDVMFAAASAGDLAAGRYVPVLGELHAGLNATDHMPFDRSHPDRVALHARIRADSRGKFVPLYPLRNSPLNSRTVPPDWFLSDEDVYLGTGSEPPYQPRTARTLPVSTLRLHLDGDVAVVRTVDGRPVAPLVEVIGDHLSHAGAQRFRVAAPARHQPRITIDDLVVSRECWSAPLAEIPAGAAFPAGLRAAFPAMATDRFLFATVTGERKPFFVDVDNSQSLAVLAHRVRRRQATHPGGRLVLTEMLPGPDDLWLRDDRNQRYTVEFRLVCVRADAETR</sequence>
<reference evidence="3 4" key="1">
    <citation type="submission" date="2021-01" db="EMBL/GenBank/DDBJ databases">
        <title>Whole genome shotgun sequence of Plantactinospora endophytica NBRC 110450.</title>
        <authorList>
            <person name="Komaki H."/>
            <person name="Tamura T."/>
        </authorList>
    </citation>
    <scope>NUCLEOTIDE SEQUENCE [LARGE SCALE GENOMIC DNA]</scope>
    <source>
        <strain evidence="3 4">NBRC 110450</strain>
    </source>
</reference>
<evidence type="ECO:0000259" key="2">
    <source>
        <dbReference type="Pfam" id="PF04738"/>
    </source>
</evidence>